<comment type="caution">
    <text evidence="1">The sequence shown here is derived from an EMBL/GenBank/DDBJ whole genome shotgun (WGS) entry which is preliminary data.</text>
</comment>
<evidence type="ECO:0000313" key="2">
    <source>
        <dbReference type="Proteomes" id="UP001333110"/>
    </source>
</evidence>
<reference evidence="1 2" key="1">
    <citation type="journal article" date="2023" name="J. Hered.">
        <title>Chromosome-level genome of the wood stork (Mycteria americana) provides insight into avian chromosome evolution.</title>
        <authorList>
            <person name="Flamio R. Jr."/>
            <person name="Ramstad K.M."/>
        </authorList>
    </citation>
    <scope>NUCLEOTIDE SEQUENCE [LARGE SCALE GENOMIC DNA]</scope>
    <source>
        <strain evidence="1">JAX WOST 10</strain>
    </source>
</reference>
<organism evidence="1 2">
    <name type="scientific">Mycteria americana</name>
    <name type="common">Wood stork</name>
    <dbReference type="NCBI Taxonomy" id="33587"/>
    <lineage>
        <taxon>Eukaryota</taxon>
        <taxon>Metazoa</taxon>
        <taxon>Chordata</taxon>
        <taxon>Craniata</taxon>
        <taxon>Vertebrata</taxon>
        <taxon>Euteleostomi</taxon>
        <taxon>Archelosauria</taxon>
        <taxon>Archosauria</taxon>
        <taxon>Dinosauria</taxon>
        <taxon>Saurischia</taxon>
        <taxon>Theropoda</taxon>
        <taxon>Coelurosauria</taxon>
        <taxon>Aves</taxon>
        <taxon>Neognathae</taxon>
        <taxon>Neoaves</taxon>
        <taxon>Aequornithes</taxon>
        <taxon>Ciconiiformes</taxon>
        <taxon>Ciconiidae</taxon>
        <taxon>Mycteria</taxon>
    </lineage>
</organism>
<proteinExistence type="predicted"/>
<dbReference type="EMBL" id="JAUNZN010000042">
    <property type="protein sequence ID" value="KAK4806398.1"/>
    <property type="molecule type" value="Genomic_DNA"/>
</dbReference>
<name>A0AAN7MAK7_MYCAM</name>
<dbReference type="AlphaFoldDB" id="A0AAN7MAK7"/>
<evidence type="ECO:0000313" key="1">
    <source>
        <dbReference type="EMBL" id="KAK4806398.1"/>
    </source>
</evidence>
<gene>
    <name evidence="1" type="ORF">QYF61_016248</name>
</gene>
<sequence>MPPTEDQIGGLQDGVALAGVIRAWGARSRGSTTAVAKQIPSGKRKAFWVGLAQCFGSKVLLLERLHGKGT</sequence>
<keyword evidence="2" id="KW-1185">Reference proteome</keyword>
<protein>
    <submittedName>
        <fullName evidence="1">Uncharacterized protein</fullName>
    </submittedName>
</protein>
<accession>A0AAN7MAK7</accession>
<dbReference type="Proteomes" id="UP001333110">
    <property type="component" value="Unassembled WGS sequence"/>
</dbReference>